<reference evidence="4 5" key="1">
    <citation type="submission" date="2017-04" db="EMBL/GenBank/DDBJ databases">
        <authorList>
            <person name="Afonso C.L."/>
            <person name="Miller P.J."/>
            <person name="Scott M.A."/>
            <person name="Spackman E."/>
            <person name="Goraichik I."/>
            <person name="Dimitrov K.M."/>
            <person name="Suarez D.L."/>
            <person name="Swayne D.E."/>
        </authorList>
    </citation>
    <scope>NUCLEOTIDE SEQUENCE [LARGE SCALE GENOMIC DNA]</scope>
    <source>
        <strain evidence="4 5">DSM 19625</strain>
    </source>
</reference>
<dbReference type="PIRSF" id="PIRSF018266">
    <property type="entry name" value="FecR"/>
    <property type="match status" value="1"/>
</dbReference>
<evidence type="ECO:0000259" key="3">
    <source>
        <dbReference type="Pfam" id="PF16344"/>
    </source>
</evidence>
<dbReference type="Gene3D" id="2.60.120.1440">
    <property type="match status" value="1"/>
</dbReference>
<organism evidence="4 5">
    <name type="scientific">Pedobacter nyackensis</name>
    <dbReference type="NCBI Taxonomy" id="475255"/>
    <lineage>
        <taxon>Bacteria</taxon>
        <taxon>Pseudomonadati</taxon>
        <taxon>Bacteroidota</taxon>
        <taxon>Sphingobacteriia</taxon>
        <taxon>Sphingobacteriales</taxon>
        <taxon>Sphingobacteriaceae</taxon>
        <taxon>Pedobacter</taxon>
    </lineage>
</organism>
<feature type="transmembrane region" description="Helical" evidence="1">
    <location>
        <begin position="90"/>
        <end position="109"/>
    </location>
</feature>
<gene>
    <name evidence="4" type="ORF">SAMN04488101_103194</name>
</gene>
<dbReference type="GO" id="GO:0016989">
    <property type="term" value="F:sigma factor antagonist activity"/>
    <property type="evidence" value="ECO:0007669"/>
    <property type="project" value="TreeGrafter"/>
</dbReference>
<dbReference type="PANTHER" id="PTHR30273:SF2">
    <property type="entry name" value="PROTEIN FECR"/>
    <property type="match status" value="1"/>
</dbReference>
<dbReference type="PANTHER" id="PTHR30273">
    <property type="entry name" value="PERIPLASMIC SIGNAL SENSOR AND SIGMA FACTOR ACTIVATOR FECR-RELATED"/>
    <property type="match status" value="1"/>
</dbReference>
<keyword evidence="1" id="KW-0812">Transmembrane</keyword>
<evidence type="ECO:0000313" key="5">
    <source>
        <dbReference type="Proteomes" id="UP000192678"/>
    </source>
</evidence>
<dbReference type="InterPro" id="IPR006860">
    <property type="entry name" value="FecR"/>
</dbReference>
<evidence type="ECO:0000256" key="1">
    <source>
        <dbReference type="SAM" id="Phobius"/>
    </source>
</evidence>
<dbReference type="Pfam" id="PF16344">
    <property type="entry name" value="FecR_C"/>
    <property type="match status" value="1"/>
</dbReference>
<feature type="domain" description="Protein FecR C-terminal" evidence="3">
    <location>
        <begin position="271"/>
        <end position="339"/>
    </location>
</feature>
<dbReference type="EMBL" id="FWYB01000003">
    <property type="protein sequence ID" value="SMC80814.1"/>
    <property type="molecule type" value="Genomic_DNA"/>
</dbReference>
<name>A0A1W2C719_9SPHI</name>
<evidence type="ECO:0000313" key="4">
    <source>
        <dbReference type="EMBL" id="SMC80814.1"/>
    </source>
</evidence>
<dbReference type="Proteomes" id="UP000192678">
    <property type="component" value="Unassembled WGS sequence"/>
</dbReference>
<dbReference type="InterPro" id="IPR032508">
    <property type="entry name" value="FecR_C"/>
</dbReference>
<keyword evidence="5" id="KW-1185">Reference proteome</keyword>
<proteinExistence type="predicted"/>
<dbReference type="OrthoDB" id="697544at2"/>
<accession>A0A1W2C719</accession>
<dbReference type="Pfam" id="PF04773">
    <property type="entry name" value="FecR"/>
    <property type="match status" value="1"/>
</dbReference>
<sequence length="345" mass="39140">MSKGRLTHLFQKYADRTCTQAEYAELMALITDENKATEIDMLMNDEWENHVNGPELDKNNVNQLFGRVLSAVDYDEATDQPVKLNPVRSWIIWAAATVLLGVLVFLYYGSNRSDSITPNQAEIVNNKTESLINLVAVDEHRKIKLPDGSIVILNNKSTLEFPEDFLGSTREVVLKGEGYFDIKHNPEKPFIVHTGKISTTVLGTAFNIKAYDKENDVVVTVTRGKVMVKNEHKTLGIITPDQQIIFNKTEMKSLLKPVLASKTVEWQEKDLFFDDVTMDEATVQLAKRFNVNIKFANEQSKDCRFTATFLKEESLDEILQIITSFNHITYQKKAQEIIISGKGCK</sequence>
<keyword evidence="1" id="KW-1133">Transmembrane helix</keyword>
<feature type="domain" description="FecR protein" evidence="2">
    <location>
        <begin position="136"/>
        <end position="226"/>
    </location>
</feature>
<dbReference type="STRING" id="475255.SAMN04488101_103194"/>
<protein>
    <submittedName>
        <fullName evidence="4">FecR family protein</fullName>
    </submittedName>
</protein>
<dbReference type="RefSeq" id="WP_084288972.1">
    <property type="nucleotide sequence ID" value="NZ_FWYB01000003.1"/>
</dbReference>
<keyword evidence="1" id="KW-0472">Membrane</keyword>
<evidence type="ECO:0000259" key="2">
    <source>
        <dbReference type="Pfam" id="PF04773"/>
    </source>
</evidence>
<dbReference type="Gene3D" id="3.55.50.30">
    <property type="match status" value="1"/>
</dbReference>
<dbReference type="InterPro" id="IPR012373">
    <property type="entry name" value="Ferrdict_sens_TM"/>
</dbReference>
<dbReference type="AlphaFoldDB" id="A0A1W2C719"/>